<dbReference type="STRING" id="1736691.SAMN06295964_1339"/>
<dbReference type="AlphaFoldDB" id="A0A1T4YXI3"/>
<dbReference type="RefSeq" id="WP_078699432.1">
    <property type="nucleotide sequence ID" value="NZ_LT796768.1"/>
</dbReference>
<name>A0A1T4YXI3_9ACTN</name>
<keyword evidence="2" id="KW-1185">Reference proteome</keyword>
<dbReference type="EMBL" id="LT796768">
    <property type="protein sequence ID" value="SKB06500.1"/>
    <property type="molecule type" value="Genomic_DNA"/>
</dbReference>
<sequence>MTVEMDYDQLTLSATRAEELASKIRTNAASARSASPVALPSLENIEAKATFLDDAAEKLNGLADIALLLDESGEGKVSMSLGAINDTLNDLLGEYLGAEFGNIFGNDDDFPLISIAAALGKMKKMATGVAPIFQTGLVGRQMLTRMANAGGRTGEWARWMLSGGGRHAAPPTGLLNKLPKWAGPGTRFPTAGWADPLARNPGGLGLMRGLGIAGGVYSTAVGVNNLIQQGNPIDAFEREGAGYVADVAETAFSASTTAFLIAPNPVTGAIAVTTGLVWAGAEVVDHWDEISETASNAWDTVTDGDTWSDVGDKLTFWD</sequence>
<evidence type="ECO:0000313" key="1">
    <source>
        <dbReference type="EMBL" id="SKB06500.1"/>
    </source>
</evidence>
<gene>
    <name evidence="1" type="ORF">SAMN06295964_1339</name>
</gene>
<protein>
    <submittedName>
        <fullName evidence="1">Uncharacterized protein</fullName>
    </submittedName>
</protein>
<reference evidence="2" key="1">
    <citation type="submission" date="2017-02" db="EMBL/GenBank/DDBJ databases">
        <authorList>
            <person name="Varghese N."/>
            <person name="Submissions S."/>
        </authorList>
    </citation>
    <scope>NUCLEOTIDE SEQUENCE [LARGE SCALE GENOMIC DNA]</scope>
    <source>
        <strain evidence="2">9H-4</strain>
    </source>
</reference>
<accession>A0A1T4YXI3</accession>
<evidence type="ECO:0000313" key="2">
    <source>
        <dbReference type="Proteomes" id="UP000191040"/>
    </source>
</evidence>
<organism evidence="1 2">
    <name type="scientific">Aeromicrobium choanae</name>
    <dbReference type="NCBI Taxonomy" id="1736691"/>
    <lineage>
        <taxon>Bacteria</taxon>
        <taxon>Bacillati</taxon>
        <taxon>Actinomycetota</taxon>
        <taxon>Actinomycetes</taxon>
        <taxon>Propionibacteriales</taxon>
        <taxon>Nocardioidaceae</taxon>
        <taxon>Aeromicrobium</taxon>
    </lineage>
</organism>
<proteinExistence type="predicted"/>
<dbReference type="Proteomes" id="UP000191040">
    <property type="component" value="Chromosome I"/>
</dbReference>
<dbReference type="OrthoDB" id="3543532at2"/>